<evidence type="ECO:0000256" key="1">
    <source>
        <dbReference type="SAM" id="MobiDB-lite"/>
    </source>
</evidence>
<sequence>MSAFATNTIRRKRHASPKQSRRARDGEDDEPDHPLHYVSDAPTFASAIRDGTITRPNLRRQLHTGSTSDVLSVNPTYPGPTRKRSHSETTSPIAFFSDDWTSTPGSSGSQSGPEIQPSTNTREVLVSPTDSLAGVALKYGIKVAALRKANKLWTSDTIHLRKVLYIPVEWQPSLKKSFTPSDGDMPSNHTSDNTTKWAAPTGSTSKPSSSTPSTVSVVRRIPVSELSFFPPGTSLPEAVSPPPPSAFPSFDSHASRPRGTQNVSMLNLFGNTIARMSTDSISSLTRTSMSDDPGMGSRAAKMEVELDVAQNTWRTTPIPTHAPPPPTERLHAKGRKAPGKGMILPVPLWG</sequence>
<dbReference type="SUPFAM" id="SSF54106">
    <property type="entry name" value="LysM domain"/>
    <property type="match status" value="1"/>
</dbReference>
<keyword evidence="4" id="KW-1185">Reference proteome</keyword>
<feature type="compositionally biased region" description="Low complexity" evidence="1">
    <location>
        <begin position="101"/>
        <end position="118"/>
    </location>
</feature>
<organism evidence="3 4">
    <name type="scientific">Hydnum rufescens UP504</name>
    <dbReference type="NCBI Taxonomy" id="1448309"/>
    <lineage>
        <taxon>Eukaryota</taxon>
        <taxon>Fungi</taxon>
        <taxon>Dikarya</taxon>
        <taxon>Basidiomycota</taxon>
        <taxon>Agaricomycotina</taxon>
        <taxon>Agaricomycetes</taxon>
        <taxon>Cantharellales</taxon>
        <taxon>Hydnaceae</taxon>
        <taxon>Hydnum</taxon>
    </lineage>
</organism>
<dbReference type="OrthoDB" id="2107166at2759"/>
<dbReference type="Pfam" id="PF01476">
    <property type="entry name" value="LysM"/>
    <property type="match status" value="1"/>
</dbReference>
<feature type="region of interest" description="Disordered" evidence="1">
    <location>
        <begin position="177"/>
        <end position="216"/>
    </location>
</feature>
<dbReference type="InterPro" id="IPR045030">
    <property type="entry name" value="LYSM1-4"/>
</dbReference>
<dbReference type="AlphaFoldDB" id="A0A9P6DZ72"/>
<feature type="region of interest" description="Disordered" evidence="1">
    <location>
        <begin position="234"/>
        <end position="259"/>
    </location>
</feature>
<dbReference type="PANTHER" id="PTHR20932">
    <property type="entry name" value="LYSM AND PUTATIVE PEPTIDOGLYCAN-BINDING DOMAIN-CONTAINING PROTEIN"/>
    <property type="match status" value="1"/>
</dbReference>
<protein>
    <submittedName>
        <fullName evidence="3">Carbohydrate-binding module family 50 protein</fullName>
    </submittedName>
</protein>
<dbReference type="SMART" id="SM00257">
    <property type="entry name" value="LysM"/>
    <property type="match status" value="1"/>
</dbReference>
<dbReference type="EMBL" id="MU128919">
    <property type="protein sequence ID" value="KAF9519202.1"/>
    <property type="molecule type" value="Genomic_DNA"/>
</dbReference>
<name>A0A9P6DZ72_9AGAM</name>
<evidence type="ECO:0000313" key="3">
    <source>
        <dbReference type="EMBL" id="KAF9519202.1"/>
    </source>
</evidence>
<accession>A0A9P6DZ72</accession>
<feature type="compositionally biased region" description="Polar residues" evidence="1">
    <location>
        <begin position="187"/>
        <end position="196"/>
    </location>
</feature>
<feature type="domain" description="LysM" evidence="2">
    <location>
        <begin position="122"/>
        <end position="166"/>
    </location>
</feature>
<dbReference type="InterPro" id="IPR018392">
    <property type="entry name" value="LysM"/>
</dbReference>
<dbReference type="Proteomes" id="UP000886523">
    <property type="component" value="Unassembled WGS sequence"/>
</dbReference>
<dbReference type="PANTHER" id="PTHR20932:SF8">
    <property type="entry name" value="LD22649P"/>
    <property type="match status" value="1"/>
</dbReference>
<feature type="region of interest" description="Disordered" evidence="1">
    <location>
        <begin position="315"/>
        <end position="339"/>
    </location>
</feature>
<evidence type="ECO:0000313" key="4">
    <source>
        <dbReference type="Proteomes" id="UP000886523"/>
    </source>
</evidence>
<evidence type="ECO:0000259" key="2">
    <source>
        <dbReference type="PROSITE" id="PS51782"/>
    </source>
</evidence>
<comment type="caution">
    <text evidence="3">The sequence shown here is derived from an EMBL/GenBank/DDBJ whole genome shotgun (WGS) entry which is preliminary data.</text>
</comment>
<feature type="region of interest" description="Disordered" evidence="1">
    <location>
        <begin position="1"/>
        <end position="121"/>
    </location>
</feature>
<reference evidence="3" key="1">
    <citation type="journal article" date="2020" name="Nat. Commun.">
        <title>Large-scale genome sequencing of mycorrhizal fungi provides insights into the early evolution of symbiotic traits.</title>
        <authorList>
            <person name="Miyauchi S."/>
            <person name="Kiss E."/>
            <person name="Kuo A."/>
            <person name="Drula E."/>
            <person name="Kohler A."/>
            <person name="Sanchez-Garcia M."/>
            <person name="Morin E."/>
            <person name="Andreopoulos B."/>
            <person name="Barry K.W."/>
            <person name="Bonito G."/>
            <person name="Buee M."/>
            <person name="Carver A."/>
            <person name="Chen C."/>
            <person name="Cichocki N."/>
            <person name="Clum A."/>
            <person name="Culley D."/>
            <person name="Crous P.W."/>
            <person name="Fauchery L."/>
            <person name="Girlanda M."/>
            <person name="Hayes R.D."/>
            <person name="Keri Z."/>
            <person name="LaButti K."/>
            <person name="Lipzen A."/>
            <person name="Lombard V."/>
            <person name="Magnuson J."/>
            <person name="Maillard F."/>
            <person name="Murat C."/>
            <person name="Nolan M."/>
            <person name="Ohm R.A."/>
            <person name="Pangilinan J."/>
            <person name="Pereira M.F."/>
            <person name="Perotto S."/>
            <person name="Peter M."/>
            <person name="Pfister S."/>
            <person name="Riley R."/>
            <person name="Sitrit Y."/>
            <person name="Stielow J.B."/>
            <person name="Szollosi G."/>
            <person name="Zifcakova L."/>
            <person name="Stursova M."/>
            <person name="Spatafora J.W."/>
            <person name="Tedersoo L."/>
            <person name="Vaario L.M."/>
            <person name="Yamada A."/>
            <person name="Yan M."/>
            <person name="Wang P."/>
            <person name="Xu J."/>
            <person name="Bruns T."/>
            <person name="Baldrian P."/>
            <person name="Vilgalys R."/>
            <person name="Dunand C."/>
            <person name="Henrissat B."/>
            <person name="Grigoriev I.V."/>
            <person name="Hibbett D."/>
            <person name="Nagy L.G."/>
            <person name="Martin F.M."/>
        </authorList>
    </citation>
    <scope>NUCLEOTIDE SEQUENCE</scope>
    <source>
        <strain evidence="3">UP504</strain>
    </source>
</reference>
<gene>
    <name evidence="3" type="ORF">BS47DRAFT_1388331</name>
</gene>
<dbReference type="PROSITE" id="PS51782">
    <property type="entry name" value="LYSM"/>
    <property type="match status" value="1"/>
</dbReference>
<dbReference type="Gene3D" id="3.10.350.10">
    <property type="entry name" value="LysM domain"/>
    <property type="match status" value="1"/>
</dbReference>
<feature type="compositionally biased region" description="Low complexity" evidence="1">
    <location>
        <begin position="200"/>
        <end position="216"/>
    </location>
</feature>
<feature type="compositionally biased region" description="Basic residues" evidence="1">
    <location>
        <begin position="9"/>
        <end position="21"/>
    </location>
</feature>
<dbReference type="CDD" id="cd00118">
    <property type="entry name" value="LysM"/>
    <property type="match status" value="1"/>
</dbReference>
<dbReference type="InterPro" id="IPR036779">
    <property type="entry name" value="LysM_dom_sf"/>
</dbReference>
<proteinExistence type="predicted"/>
<feature type="compositionally biased region" description="Polar residues" evidence="1">
    <location>
        <begin position="63"/>
        <end position="75"/>
    </location>
</feature>